<evidence type="ECO:0000313" key="6">
    <source>
        <dbReference type="EMBL" id="SHN65105.1"/>
    </source>
</evidence>
<dbReference type="Gene3D" id="3.40.190.10">
    <property type="entry name" value="Periplasmic binding protein-like II"/>
    <property type="match status" value="2"/>
</dbReference>
<gene>
    <name evidence="6" type="ORF">SAMN05444170_0668</name>
</gene>
<feature type="domain" description="SsuA/THI5-like" evidence="5">
    <location>
        <begin position="45"/>
        <end position="260"/>
    </location>
</feature>
<comment type="subcellular location">
    <subcellularLocation>
        <location evidence="1">Periplasm</location>
    </subcellularLocation>
</comment>
<dbReference type="SUPFAM" id="SSF53850">
    <property type="entry name" value="Periplasmic binding protein-like II"/>
    <property type="match status" value="1"/>
</dbReference>
<protein>
    <submittedName>
        <fullName evidence="6">NitT/TauT family transport system substrate-binding protein</fullName>
    </submittedName>
</protein>
<accession>A0A1M7T2V2</accession>
<dbReference type="Pfam" id="PF09084">
    <property type="entry name" value="NMT1"/>
    <property type="match status" value="1"/>
</dbReference>
<keyword evidence="3 4" id="KW-0732">Signal</keyword>
<dbReference type="EMBL" id="LT670849">
    <property type="protein sequence ID" value="SHN65105.1"/>
    <property type="molecule type" value="Genomic_DNA"/>
</dbReference>
<dbReference type="AlphaFoldDB" id="A0A1M7T2V2"/>
<dbReference type="RefSeq" id="WP_072816682.1">
    <property type="nucleotide sequence ID" value="NZ_LT670849.1"/>
</dbReference>
<reference evidence="7" key="1">
    <citation type="submission" date="2016-11" db="EMBL/GenBank/DDBJ databases">
        <authorList>
            <person name="Varghese N."/>
            <person name="Submissions S."/>
        </authorList>
    </citation>
    <scope>NUCLEOTIDE SEQUENCE [LARGE SCALE GENOMIC DNA]</scope>
    <source>
        <strain evidence="7">GAS401</strain>
    </source>
</reference>
<proteinExistence type="inferred from homology"/>
<sequence length="349" mass="36881">MKHVLAISAVGLAVLAANGATAADNPALEKTSLTIAVGGSISQMNKVAYFVALNRKYFEQEGLTIESNAFASGTAALQSIVGGSADVAEGAYEHTLRMQTKGVNMTCLVPYGRYPGNVLVVRKSAADKIKTVADLKGKKIGISAPGSSTQNFVAGLMERAGVSWKDASYISIGTGPSAVAAMKTGGELDALVNLDPAINALLEGGDAVVLTDSRTEQGTLEAFGGGYLADCLMVKNDFLKANPNTVQAITNAVVHAMQWLKTASIDDIMKSLPPAYYKSDEALYRLSLEKNLSAFQWDGLVTQEAAKNVLDSIAVLDPALKQAKIDFSLTYDNRLIETALKKYHSPIAQ</sequence>
<name>A0A1M7T2V2_9BRAD</name>
<evidence type="ECO:0000313" key="7">
    <source>
        <dbReference type="Proteomes" id="UP000184096"/>
    </source>
</evidence>
<evidence type="ECO:0000256" key="2">
    <source>
        <dbReference type="ARBA" id="ARBA00010742"/>
    </source>
</evidence>
<feature type="chain" id="PRO_5013065509" evidence="4">
    <location>
        <begin position="23"/>
        <end position="349"/>
    </location>
</feature>
<dbReference type="Proteomes" id="UP000184096">
    <property type="component" value="Chromosome I"/>
</dbReference>
<dbReference type="PANTHER" id="PTHR30024:SF47">
    <property type="entry name" value="TAURINE-BINDING PERIPLASMIC PROTEIN"/>
    <property type="match status" value="1"/>
</dbReference>
<dbReference type="OrthoDB" id="9806288at2"/>
<organism evidence="6 7">
    <name type="scientific">Bradyrhizobium erythrophlei</name>
    <dbReference type="NCBI Taxonomy" id="1437360"/>
    <lineage>
        <taxon>Bacteria</taxon>
        <taxon>Pseudomonadati</taxon>
        <taxon>Pseudomonadota</taxon>
        <taxon>Alphaproteobacteria</taxon>
        <taxon>Hyphomicrobiales</taxon>
        <taxon>Nitrobacteraceae</taxon>
        <taxon>Bradyrhizobium</taxon>
    </lineage>
</organism>
<evidence type="ECO:0000256" key="4">
    <source>
        <dbReference type="SAM" id="SignalP"/>
    </source>
</evidence>
<comment type="similarity">
    <text evidence="2">Belongs to the bacterial solute-binding protein SsuA/TauA family.</text>
</comment>
<keyword evidence="7" id="KW-1185">Reference proteome</keyword>
<evidence type="ECO:0000256" key="1">
    <source>
        <dbReference type="ARBA" id="ARBA00004418"/>
    </source>
</evidence>
<dbReference type="InterPro" id="IPR015168">
    <property type="entry name" value="SsuA/THI5"/>
</dbReference>
<dbReference type="GO" id="GO:0042597">
    <property type="term" value="C:periplasmic space"/>
    <property type="evidence" value="ECO:0007669"/>
    <property type="project" value="UniProtKB-SubCell"/>
</dbReference>
<evidence type="ECO:0000256" key="3">
    <source>
        <dbReference type="ARBA" id="ARBA00022729"/>
    </source>
</evidence>
<dbReference type="PANTHER" id="PTHR30024">
    <property type="entry name" value="ALIPHATIC SULFONATES-BINDING PROTEIN-RELATED"/>
    <property type="match status" value="1"/>
</dbReference>
<feature type="signal peptide" evidence="4">
    <location>
        <begin position="1"/>
        <end position="22"/>
    </location>
</feature>
<evidence type="ECO:0000259" key="5">
    <source>
        <dbReference type="Pfam" id="PF09084"/>
    </source>
</evidence>
<dbReference type="GO" id="GO:0042918">
    <property type="term" value="P:alkanesulfonate transmembrane transport"/>
    <property type="evidence" value="ECO:0007669"/>
    <property type="project" value="TreeGrafter"/>
</dbReference>